<evidence type="ECO:0000256" key="1">
    <source>
        <dbReference type="ARBA" id="ARBA00004123"/>
    </source>
</evidence>
<evidence type="ECO:0000256" key="20">
    <source>
        <dbReference type="PROSITE-ProRule" id="PRU01142"/>
    </source>
</evidence>
<feature type="coiled-coil region" evidence="21">
    <location>
        <begin position="385"/>
        <end position="430"/>
    </location>
</feature>
<feature type="coiled-coil region" evidence="21">
    <location>
        <begin position="103"/>
        <end position="167"/>
    </location>
</feature>
<evidence type="ECO:0000256" key="7">
    <source>
        <dbReference type="ARBA" id="ARBA00022763"/>
    </source>
</evidence>
<dbReference type="Gene3D" id="1.20.5.990">
    <property type="entry name" value="Nemo cc2-lz domain - 1d5 darpin complex"/>
    <property type="match status" value="1"/>
</dbReference>
<gene>
    <name evidence="24" type="ORF">JD844_010426</name>
</gene>
<feature type="region of interest" description="Disordered" evidence="22">
    <location>
        <begin position="201"/>
        <end position="222"/>
    </location>
</feature>
<dbReference type="InterPro" id="IPR032419">
    <property type="entry name" value="CC2-LZ_dom"/>
</dbReference>
<feature type="region of interest" description="Disordered" evidence="22">
    <location>
        <begin position="339"/>
        <end position="360"/>
    </location>
</feature>
<keyword evidence="15" id="KW-0539">Nucleus</keyword>
<dbReference type="Pfam" id="PF18414">
    <property type="entry name" value="zf_C2H2_10"/>
    <property type="match status" value="1"/>
</dbReference>
<evidence type="ECO:0000256" key="10">
    <source>
        <dbReference type="ARBA" id="ARBA00022843"/>
    </source>
</evidence>
<keyword evidence="9" id="KW-0862">Zinc</keyword>
<dbReference type="PANTHER" id="PTHR31553:SF3">
    <property type="entry name" value="NF-KAPPA-B ESSENTIAL MODULATOR"/>
    <property type="match status" value="1"/>
</dbReference>
<evidence type="ECO:0000313" key="24">
    <source>
        <dbReference type="EMBL" id="KAH0628839.1"/>
    </source>
</evidence>
<keyword evidence="13" id="KW-1015">Disulfide bond</keyword>
<proteinExistence type="predicted"/>
<keyword evidence="6" id="KW-0479">Metal-binding</keyword>
<evidence type="ECO:0000256" key="14">
    <source>
        <dbReference type="ARBA" id="ARBA00023163"/>
    </source>
</evidence>
<dbReference type="CDD" id="cd09803">
    <property type="entry name" value="UBAN"/>
    <property type="match status" value="1"/>
</dbReference>
<dbReference type="EMBL" id="JAIPUX010000439">
    <property type="protein sequence ID" value="KAH0628839.1"/>
    <property type="molecule type" value="Genomic_DNA"/>
</dbReference>
<evidence type="ECO:0000256" key="18">
    <source>
        <dbReference type="ARBA" id="ARBA00041660"/>
    </source>
</evidence>
<evidence type="ECO:0000256" key="2">
    <source>
        <dbReference type="ARBA" id="ARBA00004496"/>
    </source>
</evidence>
<evidence type="ECO:0000256" key="15">
    <source>
        <dbReference type="ARBA" id="ARBA00023242"/>
    </source>
</evidence>
<keyword evidence="8 20" id="KW-0863">Zinc-finger</keyword>
<keyword evidence="10" id="KW-0832">Ubl conjugation</keyword>
<evidence type="ECO:0000256" key="13">
    <source>
        <dbReference type="ARBA" id="ARBA00023157"/>
    </source>
</evidence>
<evidence type="ECO:0000256" key="21">
    <source>
        <dbReference type="SAM" id="Coils"/>
    </source>
</evidence>
<feature type="compositionally biased region" description="Basic and acidic residues" evidence="22">
    <location>
        <begin position="297"/>
        <end position="309"/>
    </location>
</feature>
<dbReference type="InterPro" id="IPR034735">
    <property type="entry name" value="NEMO_ZF"/>
</dbReference>
<keyword evidence="25" id="KW-1185">Reference proteome</keyword>
<organism evidence="24 25">
    <name type="scientific">Phrynosoma platyrhinos</name>
    <name type="common">Desert horned lizard</name>
    <dbReference type="NCBI Taxonomy" id="52577"/>
    <lineage>
        <taxon>Eukaryota</taxon>
        <taxon>Metazoa</taxon>
        <taxon>Chordata</taxon>
        <taxon>Craniata</taxon>
        <taxon>Vertebrata</taxon>
        <taxon>Euteleostomi</taxon>
        <taxon>Lepidosauria</taxon>
        <taxon>Squamata</taxon>
        <taxon>Bifurcata</taxon>
        <taxon>Unidentata</taxon>
        <taxon>Episquamata</taxon>
        <taxon>Toxicofera</taxon>
        <taxon>Iguania</taxon>
        <taxon>Phrynosomatidae</taxon>
        <taxon>Phrynosomatinae</taxon>
        <taxon>Phrynosoma</taxon>
    </lineage>
</organism>
<reference evidence="24 25" key="1">
    <citation type="journal article" date="2022" name="Gigascience">
        <title>A chromosome-level genome assembly and annotation of the desert horned lizard, Phrynosoma platyrhinos, provides insight into chromosomal rearrangements among reptiles.</title>
        <authorList>
            <person name="Koochekian N."/>
            <person name="Ascanio A."/>
            <person name="Farleigh K."/>
            <person name="Card D.C."/>
            <person name="Schield D.R."/>
            <person name="Castoe T.A."/>
            <person name="Jezkova T."/>
        </authorList>
    </citation>
    <scope>NUCLEOTIDE SEQUENCE [LARGE SCALE GENOMIC DNA]</scope>
    <source>
        <strain evidence="24">NK-2021</strain>
    </source>
</reference>
<evidence type="ECO:0000256" key="11">
    <source>
        <dbReference type="ARBA" id="ARBA00023015"/>
    </source>
</evidence>
<evidence type="ECO:0000256" key="16">
    <source>
        <dbReference type="ARBA" id="ARBA00040893"/>
    </source>
</evidence>
<dbReference type="PANTHER" id="PTHR31553">
    <property type="entry name" value="NF-KAPPA-B ESSENTIAL MODULATOR"/>
    <property type="match status" value="1"/>
</dbReference>
<feature type="coiled-coil region" evidence="21">
    <location>
        <begin position="501"/>
        <end position="601"/>
    </location>
</feature>
<dbReference type="Pfam" id="PF11577">
    <property type="entry name" value="NEMO"/>
    <property type="match status" value="1"/>
</dbReference>
<feature type="domain" description="CCHC NOA-type" evidence="23">
    <location>
        <begin position="641"/>
        <end position="671"/>
    </location>
</feature>
<feature type="compositionally biased region" description="Acidic residues" evidence="22">
    <location>
        <begin position="342"/>
        <end position="354"/>
    </location>
</feature>
<evidence type="ECO:0000256" key="9">
    <source>
        <dbReference type="ARBA" id="ARBA00022833"/>
    </source>
</evidence>
<dbReference type="PROSITE" id="PS51801">
    <property type="entry name" value="ZF_CCHC_NOA"/>
    <property type="match status" value="1"/>
</dbReference>
<keyword evidence="7" id="KW-0227">DNA damage</keyword>
<dbReference type="InterPro" id="IPR021063">
    <property type="entry name" value="NEMO_N"/>
</dbReference>
<accession>A0ABQ7TGT4</accession>
<dbReference type="Proteomes" id="UP000826234">
    <property type="component" value="Unassembled WGS sequence"/>
</dbReference>
<evidence type="ECO:0000256" key="4">
    <source>
        <dbReference type="ARBA" id="ARBA00022499"/>
    </source>
</evidence>
<keyword evidence="14" id="KW-0804">Transcription</keyword>
<evidence type="ECO:0000256" key="6">
    <source>
        <dbReference type="ARBA" id="ARBA00022723"/>
    </source>
</evidence>
<evidence type="ECO:0000256" key="8">
    <source>
        <dbReference type="ARBA" id="ARBA00022771"/>
    </source>
</evidence>
<evidence type="ECO:0000256" key="19">
    <source>
        <dbReference type="ARBA" id="ARBA00043239"/>
    </source>
</evidence>
<evidence type="ECO:0000259" key="23">
    <source>
        <dbReference type="PROSITE" id="PS51801"/>
    </source>
</evidence>
<comment type="caution">
    <text evidence="24">The sequence shown here is derived from an EMBL/GenBank/DDBJ whole genome shotgun (WGS) entry which is preliminary data.</text>
</comment>
<keyword evidence="5" id="KW-0597">Phosphoprotein</keyword>
<protein>
    <recommendedName>
        <fullName evidence="16">NF-kappa-B essential modulator</fullName>
    </recommendedName>
    <alternativeName>
        <fullName evidence="18">IkB kinase-associated protein 1</fullName>
    </alternativeName>
    <alternativeName>
        <fullName evidence="19">Inhibitor of nuclear factor kappa-B kinase subunit gamma</fullName>
    </alternativeName>
    <alternativeName>
        <fullName evidence="17">NF-kappa-B essential modifier</fullName>
    </alternativeName>
</protein>
<dbReference type="InterPro" id="IPR051301">
    <property type="entry name" value="Optineurin/NFkB_EssMod"/>
</dbReference>
<evidence type="ECO:0000256" key="12">
    <source>
        <dbReference type="ARBA" id="ARBA00023054"/>
    </source>
</evidence>
<name>A0ABQ7TGT4_PHRPL</name>
<keyword evidence="3" id="KW-0963">Cytoplasm</keyword>
<comment type="subcellular location">
    <subcellularLocation>
        <location evidence="2">Cytoplasm</location>
    </subcellularLocation>
    <subcellularLocation>
        <location evidence="1">Nucleus</location>
    </subcellularLocation>
</comment>
<keyword evidence="12 21" id="KW-0175">Coiled coil</keyword>
<sequence>MSAAQGGWSCDMVQPGGCPNSGCGMMGDDSSLGKDSPLLLPAELAGHEAVQHFLAENRDLKEAIRQSNHMLRERYQEFLQFQASHKEEKEFLVRKFQEARLLVENLHSERTGLKKQLEQAAQELEQLKKQLALESTQEKRGQLEEDLKVLQEANQALQKEKLTLQAEICALQQVAKTTVPTEKCGIKIKENGIQEEQPLELESVQGSGDRKSSDGDQAEQLSKKLKEVEDENSALHQQLALAQEELARLTSQEQETQQQLQTLNKQLEQFGEDRASVKAQVTSLLGELLESQSRLETSMKEKKEQEERQIASSGVQGAMMERSEQPPVAYTSSNVAHFPCEVSEDDGGSEGSSEEDSRSYTENLLNQTMLELMLSWYMFFEVKRVHEASVRLQQLEREAEERTKQHSVQVDQLRLQVQNLESALRVERQSGKEEKRKLAQLQVAYHELFREYDTHIKTSMESEKRSKVEARFTVMQNLAARDDQGMEGGRACFLFGISLWDKGLDLQLTELSQQLQEAEEALVAKQELIDKLKEEAENHKAIMETVPVLKAQADIYKTDFLAERQAREKLHEQREALLEQLAQLQRDYEKLKADSEGASRALMEEMRNRHSDIRAPPPLPDYPMGWNGAPLVMTGQRQSFAEEQPNYCCPKCQYRAPDMDTLQIHVMDCIQ</sequence>
<evidence type="ECO:0000256" key="17">
    <source>
        <dbReference type="ARBA" id="ARBA00041525"/>
    </source>
</evidence>
<feature type="region of interest" description="Disordered" evidence="22">
    <location>
        <begin position="295"/>
        <end position="327"/>
    </location>
</feature>
<dbReference type="Gene3D" id="1.20.5.390">
    <property type="entry name" value="L1 transposable element, trimerization domain"/>
    <property type="match status" value="2"/>
</dbReference>
<evidence type="ECO:0000256" key="22">
    <source>
        <dbReference type="SAM" id="MobiDB-lite"/>
    </source>
</evidence>
<evidence type="ECO:0000256" key="3">
    <source>
        <dbReference type="ARBA" id="ARBA00022490"/>
    </source>
</evidence>
<evidence type="ECO:0000313" key="25">
    <source>
        <dbReference type="Proteomes" id="UP000826234"/>
    </source>
</evidence>
<keyword evidence="4" id="KW-1017">Isopeptide bond</keyword>
<evidence type="ECO:0000256" key="5">
    <source>
        <dbReference type="ARBA" id="ARBA00022553"/>
    </source>
</evidence>
<dbReference type="Pfam" id="PF16516">
    <property type="entry name" value="CC2-LZ"/>
    <property type="match status" value="1"/>
</dbReference>
<keyword evidence="11" id="KW-0805">Transcription regulation</keyword>